<dbReference type="EMBL" id="JANPWB010000007">
    <property type="protein sequence ID" value="KAJ1172007.1"/>
    <property type="molecule type" value="Genomic_DNA"/>
</dbReference>
<evidence type="ECO:0000313" key="2">
    <source>
        <dbReference type="EMBL" id="KAJ1172007.1"/>
    </source>
</evidence>
<gene>
    <name evidence="2" type="ORF">NDU88_003864</name>
</gene>
<evidence type="ECO:0000256" key="1">
    <source>
        <dbReference type="SAM" id="MobiDB-lite"/>
    </source>
</evidence>
<dbReference type="Proteomes" id="UP001066276">
    <property type="component" value="Chromosome 4_1"/>
</dbReference>
<dbReference type="AlphaFoldDB" id="A0AAV7T7Z0"/>
<sequence>MPGGRSSHKNTGKPARQLLFSEAFLQAKGGPPPKATQLSATHQDTADPAQEPTMGRILQEISEVGRR</sequence>
<evidence type="ECO:0000313" key="3">
    <source>
        <dbReference type="Proteomes" id="UP001066276"/>
    </source>
</evidence>
<organism evidence="2 3">
    <name type="scientific">Pleurodeles waltl</name>
    <name type="common">Iberian ribbed newt</name>
    <dbReference type="NCBI Taxonomy" id="8319"/>
    <lineage>
        <taxon>Eukaryota</taxon>
        <taxon>Metazoa</taxon>
        <taxon>Chordata</taxon>
        <taxon>Craniata</taxon>
        <taxon>Vertebrata</taxon>
        <taxon>Euteleostomi</taxon>
        <taxon>Amphibia</taxon>
        <taxon>Batrachia</taxon>
        <taxon>Caudata</taxon>
        <taxon>Salamandroidea</taxon>
        <taxon>Salamandridae</taxon>
        <taxon>Pleurodelinae</taxon>
        <taxon>Pleurodeles</taxon>
    </lineage>
</organism>
<proteinExistence type="predicted"/>
<accession>A0AAV7T7Z0</accession>
<name>A0AAV7T7Z0_PLEWA</name>
<keyword evidence="3" id="KW-1185">Reference proteome</keyword>
<reference evidence="2" key="1">
    <citation type="journal article" date="2022" name="bioRxiv">
        <title>Sequencing and chromosome-scale assembly of the giantPleurodeles waltlgenome.</title>
        <authorList>
            <person name="Brown T."/>
            <person name="Elewa A."/>
            <person name="Iarovenko S."/>
            <person name="Subramanian E."/>
            <person name="Araus A.J."/>
            <person name="Petzold A."/>
            <person name="Susuki M."/>
            <person name="Suzuki K.-i.T."/>
            <person name="Hayashi T."/>
            <person name="Toyoda A."/>
            <person name="Oliveira C."/>
            <person name="Osipova E."/>
            <person name="Leigh N.D."/>
            <person name="Simon A."/>
            <person name="Yun M.H."/>
        </authorList>
    </citation>
    <scope>NUCLEOTIDE SEQUENCE</scope>
    <source>
        <strain evidence="2">20211129_DDA</strain>
        <tissue evidence="2">Liver</tissue>
    </source>
</reference>
<protein>
    <submittedName>
        <fullName evidence="2">Uncharacterized protein</fullName>
    </submittedName>
</protein>
<feature type="region of interest" description="Disordered" evidence="1">
    <location>
        <begin position="26"/>
        <end position="55"/>
    </location>
</feature>
<comment type="caution">
    <text evidence="2">The sequence shown here is derived from an EMBL/GenBank/DDBJ whole genome shotgun (WGS) entry which is preliminary data.</text>
</comment>